<organism evidence="10 11">
    <name type="scientific">Chironomus riparius</name>
    <dbReference type="NCBI Taxonomy" id="315576"/>
    <lineage>
        <taxon>Eukaryota</taxon>
        <taxon>Metazoa</taxon>
        <taxon>Ecdysozoa</taxon>
        <taxon>Arthropoda</taxon>
        <taxon>Hexapoda</taxon>
        <taxon>Insecta</taxon>
        <taxon>Pterygota</taxon>
        <taxon>Neoptera</taxon>
        <taxon>Endopterygota</taxon>
        <taxon>Diptera</taxon>
        <taxon>Nematocera</taxon>
        <taxon>Chironomoidea</taxon>
        <taxon>Chironomidae</taxon>
        <taxon>Chironominae</taxon>
        <taxon>Chironomus</taxon>
    </lineage>
</organism>
<dbReference type="PANTHER" id="PTHR23292">
    <property type="entry name" value="LIPOPOLYSACCHARIDE-INDUCED TUMOR NECROSIS FACTOR-ALPHA FACTOR"/>
    <property type="match status" value="1"/>
</dbReference>
<comment type="subcellular location">
    <subcellularLocation>
        <location evidence="2">Endosome membrane</location>
        <topology evidence="2">Peripheral membrane protein</topology>
    </subcellularLocation>
    <subcellularLocation>
        <location evidence="1">Late endosome membrane</location>
    </subcellularLocation>
    <subcellularLocation>
        <location evidence="3">Lysosome membrane</location>
        <topology evidence="3">Peripheral membrane protein</topology>
        <orientation evidence="3">Cytoplasmic side</orientation>
    </subcellularLocation>
</comment>
<name>A0A9N9WS09_9DIPT</name>
<evidence type="ECO:0000256" key="2">
    <source>
        <dbReference type="ARBA" id="ARBA00004481"/>
    </source>
</evidence>
<dbReference type="GO" id="GO:0031902">
    <property type="term" value="C:late endosome membrane"/>
    <property type="evidence" value="ECO:0007669"/>
    <property type="project" value="UniProtKB-SubCell"/>
</dbReference>
<evidence type="ECO:0000256" key="5">
    <source>
        <dbReference type="ARBA" id="ARBA00022723"/>
    </source>
</evidence>
<proteinExistence type="inferred from homology"/>
<dbReference type="OrthoDB" id="5599753at2759"/>
<dbReference type="InterPro" id="IPR037519">
    <property type="entry name" value="LITAF_fam"/>
</dbReference>
<keyword evidence="7 8" id="KW-0472">Membrane</keyword>
<feature type="domain" description="LITAF" evidence="9">
    <location>
        <begin position="13"/>
        <end position="96"/>
    </location>
</feature>
<dbReference type="PROSITE" id="PS51837">
    <property type="entry name" value="LITAF"/>
    <property type="match status" value="1"/>
</dbReference>
<dbReference type="EMBL" id="OU895878">
    <property type="protein sequence ID" value="CAG9802928.1"/>
    <property type="molecule type" value="Genomic_DNA"/>
</dbReference>
<dbReference type="AlphaFoldDB" id="A0A9N9WS09"/>
<dbReference type="GO" id="GO:0008270">
    <property type="term" value="F:zinc ion binding"/>
    <property type="evidence" value="ECO:0007669"/>
    <property type="project" value="TreeGrafter"/>
</dbReference>
<dbReference type="InterPro" id="IPR006629">
    <property type="entry name" value="LITAF"/>
</dbReference>
<dbReference type="Proteomes" id="UP001153620">
    <property type="component" value="Chromosome 2"/>
</dbReference>
<reference evidence="10" key="1">
    <citation type="submission" date="2022-01" db="EMBL/GenBank/DDBJ databases">
        <authorList>
            <person name="King R."/>
        </authorList>
    </citation>
    <scope>NUCLEOTIDE SEQUENCE</scope>
</reference>
<evidence type="ECO:0000256" key="1">
    <source>
        <dbReference type="ARBA" id="ARBA00004414"/>
    </source>
</evidence>
<feature type="transmembrane region" description="Helical" evidence="8">
    <location>
        <begin position="55"/>
        <end position="73"/>
    </location>
</feature>
<evidence type="ECO:0000313" key="11">
    <source>
        <dbReference type="Proteomes" id="UP001153620"/>
    </source>
</evidence>
<evidence type="ECO:0000256" key="8">
    <source>
        <dbReference type="SAM" id="Phobius"/>
    </source>
</evidence>
<keyword evidence="6" id="KW-0862">Zinc</keyword>
<keyword evidence="8" id="KW-0812">Transmembrane</keyword>
<evidence type="ECO:0000256" key="3">
    <source>
        <dbReference type="ARBA" id="ARBA00004630"/>
    </source>
</evidence>
<sequence length="96" mass="10201">MSQYQPPITTQPTSITIVNAPPILGPNPQAMTCPVCQAQIMTDVSDKAIAKTHGFAILICCLGGVLGCCLIPYCCSSCQGQEHACPNCRHSLGFYK</sequence>
<dbReference type="SMART" id="SM00714">
    <property type="entry name" value="LITAF"/>
    <property type="match status" value="1"/>
</dbReference>
<protein>
    <recommendedName>
        <fullName evidence="9">LITAF domain-containing protein</fullName>
    </recommendedName>
</protein>
<keyword evidence="11" id="KW-1185">Reference proteome</keyword>
<dbReference type="PANTHER" id="PTHR23292:SF14">
    <property type="entry name" value="FI16615P1-RELATED"/>
    <property type="match status" value="1"/>
</dbReference>
<comment type="similarity">
    <text evidence="4">Belongs to the CDIP1/LITAF family.</text>
</comment>
<evidence type="ECO:0000313" key="10">
    <source>
        <dbReference type="EMBL" id="CAG9802928.1"/>
    </source>
</evidence>
<accession>A0A9N9WS09</accession>
<evidence type="ECO:0000256" key="6">
    <source>
        <dbReference type="ARBA" id="ARBA00022833"/>
    </source>
</evidence>
<reference evidence="10" key="2">
    <citation type="submission" date="2022-10" db="EMBL/GenBank/DDBJ databases">
        <authorList>
            <consortium name="ENA_rothamsted_submissions"/>
            <consortium name="culmorum"/>
            <person name="King R."/>
        </authorList>
    </citation>
    <scope>NUCLEOTIDE SEQUENCE</scope>
</reference>
<keyword evidence="8" id="KW-1133">Transmembrane helix</keyword>
<evidence type="ECO:0000256" key="7">
    <source>
        <dbReference type="ARBA" id="ARBA00023136"/>
    </source>
</evidence>
<dbReference type="GO" id="GO:0005765">
    <property type="term" value="C:lysosomal membrane"/>
    <property type="evidence" value="ECO:0007669"/>
    <property type="project" value="UniProtKB-SubCell"/>
</dbReference>
<evidence type="ECO:0000256" key="4">
    <source>
        <dbReference type="ARBA" id="ARBA00005975"/>
    </source>
</evidence>
<evidence type="ECO:0000259" key="9">
    <source>
        <dbReference type="PROSITE" id="PS51837"/>
    </source>
</evidence>
<gene>
    <name evidence="10" type="ORF">CHIRRI_LOCUS5833</name>
</gene>
<keyword evidence="5" id="KW-0479">Metal-binding</keyword>
<dbReference type="Pfam" id="PF10601">
    <property type="entry name" value="zf-LITAF-like"/>
    <property type="match status" value="1"/>
</dbReference>